<dbReference type="GO" id="GO:0008932">
    <property type="term" value="F:lytic endotransglycosylase activity"/>
    <property type="evidence" value="ECO:0007669"/>
    <property type="project" value="UniProtKB-UniRule"/>
</dbReference>
<evidence type="ECO:0000313" key="9">
    <source>
        <dbReference type="EMBL" id="GII95308.1"/>
    </source>
</evidence>
<comment type="function">
    <text evidence="7">Functions as a peptidoglycan terminase that cleaves nascent peptidoglycan strands endolytically to terminate their elongation.</text>
</comment>
<dbReference type="PANTHER" id="PTHR30518:SF2">
    <property type="entry name" value="ENDOLYTIC MUREIN TRANSGLYCOSYLASE"/>
    <property type="match status" value="1"/>
</dbReference>
<keyword evidence="3 7" id="KW-1133">Transmembrane helix</keyword>
<evidence type="ECO:0000256" key="6">
    <source>
        <dbReference type="ARBA" id="ARBA00023316"/>
    </source>
</evidence>
<name>A0A919RK80_9ACTN</name>
<dbReference type="GO" id="GO:0005886">
    <property type="term" value="C:plasma membrane"/>
    <property type="evidence" value="ECO:0007669"/>
    <property type="project" value="UniProtKB-SubCell"/>
</dbReference>
<dbReference type="EMBL" id="BOOW01000035">
    <property type="protein sequence ID" value="GII95308.1"/>
    <property type="molecule type" value="Genomic_DNA"/>
</dbReference>
<keyword evidence="1 7" id="KW-1003">Cell membrane</keyword>
<dbReference type="HAMAP" id="MF_02065">
    <property type="entry name" value="MltG"/>
    <property type="match status" value="1"/>
</dbReference>
<feature type="site" description="Important for catalytic activity" evidence="7">
    <location>
        <position position="261"/>
    </location>
</feature>
<dbReference type="NCBIfam" id="TIGR00247">
    <property type="entry name" value="endolytic transglycosylase MltG"/>
    <property type="match status" value="1"/>
</dbReference>
<proteinExistence type="inferred from homology"/>
<dbReference type="InterPro" id="IPR003770">
    <property type="entry name" value="MLTG-like"/>
</dbReference>
<evidence type="ECO:0000256" key="2">
    <source>
        <dbReference type="ARBA" id="ARBA00022692"/>
    </source>
</evidence>
<comment type="similarity">
    <text evidence="7">Belongs to the transglycosylase MltG family.</text>
</comment>
<dbReference type="EC" id="4.2.2.29" evidence="7"/>
<evidence type="ECO:0000256" key="7">
    <source>
        <dbReference type="HAMAP-Rule" id="MF_02065"/>
    </source>
</evidence>
<evidence type="ECO:0000256" key="8">
    <source>
        <dbReference type="SAM" id="MobiDB-lite"/>
    </source>
</evidence>
<accession>A0A919RK80</accession>
<dbReference type="Pfam" id="PF02618">
    <property type="entry name" value="YceG"/>
    <property type="match status" value="1"/>
</dbReference>
<evidence type="ECO:0000256" key="1">
    <source>
        <dbReference type="ARBA" id="ARBA00022475"/>
    </source>
</evidence>
<reference evidence="9" key="1">
    <citation type="submission" date="2021-01" db="EMBL/GenBank/DDBJ databases">
        <title>Whole genome shotgun sequence of Sinosporangium siamense NBRC 109515.</title>
        <authorList>
            <person name="Komaki H."/>
            <person name="Tamura T."/>
        </authorList>
    </citation>
    <scope>NUCLEOTIDE SEQUENCE</scope>
    <source>
        <strain evidence="9">NBRC 109515</strain>
    </source>
</reference>
<comment type="subcellular location">
    <subcellularLocation>
        <location evidence="7">Cell membrane</location>
        <topology evidence="7">Single-pass membrane protein</topology>
    </subcellularLocation>
</comment>
<protein>
    <recommendedName>
        <fullName evidence="7">Endolytic murein transglycosylase</fullName>
        <ecNumber evidence="7">4.2.2.29</ecNumber>
    </recommendedName>
    <alternativeName>
        <fullName evidence="7">Peptidoglycan lytic transglycosylase</fullName>
    </alternativeName>
    <alternativeName>
        <fullName evidence="7">Peptidoglycan polymerization terminase</fullName>
    </alternativeName>
</protein>
<dbReference type="Gene3D" id="3.30.1490.480">
    <property type="entry name" value="Endolytic murein transglycosylase"/>
    <property type="match status" value="1"/>
</dbReference>
<feature type="transmembrane region" description="Helical" evidence="7">
    <location>
        <begin position="39"/>
        <end position="62"/>
    </location>
</feature>
<keyword evidence="2 7" id="KW-0812">Transmembrane</keyword>
<evidence type="ECO:0000256" key="5">
    <source>
        <dbReference type="ARBA" id="ARBA00023239"/>
    </source>
</evidence>
<evidence type="ECO:0000256" key="3">
    <source>
        <dbReference type="ARBA" id="ARBA00022989"/>
    </source>
</evidence>
<sequence>MDFLTGSDDEGSGRRSRGSSGRSGKRGGRRRRRRRNRGGFLAPMLALIILVGVVGGAGYYGYVWLSDVMVADDFPGQGSGEVVIEIKEGQSATEVAQTLEEKGVVASARAFTNAIGDAGKSSSLQPGEYKLRKGMSAALAVGLLDPQKRIQNRFVIPEGYRVSDVINTIAKETGKPKSELLKASRDGEALGLPAPAKGKAEGYLFPAAYEFTDRMSATDIFANMVERYEKEVSAIDLEGAAKKLGFTPHQILTIASIVEAESGKPSDMGRVARVIYNRLGINMHLRMDSTVMYAHNTKGIAATHKQLEIKSPYNTYKYQGLPPGPITNPGMNAIKAALNPTPGPWIFFVTTDPKNAITKFTEHESEFNQFKAEFERNWNNG</sequence>
<feature type="region of interest" description="Disordered" evidence="8">
    <location>
        <begin position="1"/>
        <end position="35"/>
    </location>
</feature>
<dbReference type="AlphaFoldDB" id="A0A919RK80"/>
<keyword evidence="10" id="KW-1185">Reference proteome</keyword>
<feature type="compositionally biased region" description="Basic residues" evidence="8">
    <location>
        <begin position="23"/>
        <end position="35"/>
    </location>
</feature>
<keyword evidence="4 7" id="KW-0472">Membrane</keyword>
<dbReference type="GO" id="GO:0071555">
    <property type="term" value="P:cell wall organization"/>
    <property type="evidence" value="ECO:0007669"/>
    <property type="project" value="UniProtKB-KW"/>
</dbReference>
<comment type="caution">
    <text evidence="9">The sequence shown here is derived from an EMBL/GenBank/DDBJ whole genome shotgun (WGS) entry which is preliminary data.</text>
</comment>
<dbReference type="PANTHER" id="PTHR30518">
    <property type="entry name" value="ENDOLYTIC MUREIN TRANSGLYCOSYLASE"/>
    <property type="match status" value="1"/>
</dbReference>
<keyword evidence="6 7" id="KW-0961">Cell wall biogenesis/degradation</keyword>
<dbReference type="GO" id="GO:0009252">
    <property type="term" value="P:peptidoglycan biosynthetic process"/>
    <property type="evidence" value="ECO:0007669"/>
    <property type="project" value="UniProtKB-UniRule"/>
</dbReference>
<evidence type="ECO:0000256" key="4">
    <source>
        <dbReference type="ARBA" id="ARBA00023136"/>
    </source>
</evidence>
<comment type="catalytic activity">
    <reaction evidence="7">
        <text>a peptidoglycan chain = a peptidoglycan chain with N-acetyl-1,6-anhydromuramyl-[peptide] at the reducing end + a peptidoglycan chain with N-acetylglucosamine at the non-reducing end.</text>
        <dbReference type="EC" id="4.2.2.29"/>
    </reaction>
</comment>
<keyword evidence="5 7" id="KW-0456">Lyase</keyword>
<dbReference type="Proteomes" id="UP000606172">
    <property type="component" value="Unassembled WGS sequence"/>
</dbReference>
<organism evidence="9 10">
    <name type="scientific">Sinosporangium siamense</name>
    <dbReference type="NCBI Taxonomy" id="1367973"/>
    <lineage>
        <taxon>Bacteria</taxon>
        <taxon>Bacillati</taxon>
        <taxon>Actinomycetota</taxon>
        <taxon>Actinomycetes</taxon>
        <taxon>Streptosporangiales</taxon>
        <taxon>Streptosporangiaceae</taxon>
        <taxon>Sinosporangium</taxon>
    </lineage>
</organism>
<gene>
    <name evidence="7" type="primary">mltG</name>
    <name evidence="9" type="ORF">Ssi02_55390</name>
</gene>
<dbReference type="RefSeq" id="WP_239129763.1">
    <property type="nucleotide sequence ID" value="NZ_BOOW01000035.1"/>
</dbReference>
<evidence type="ECO:0000313" key="10">
    <source>
        <dbReference type="Proteomes" id="UP000606172"/>
    </source>
</evidence>
<dbReference type="CDD" id="cd08010">
    <property type="entry name" value="MltG_like"/>
    <property type="match status" value="1"/>
</dbReference>